<dbReference type="InterPro" id="IPR021858">
    <property type="entry name" value="Fun_TF"/>
</dbReference>
<evidence type="ECO:0000259" key="5">
    <source>
        <dbReference type="PROSITE" id="PS50048"/>
    </source>
</evidence>
<dbReference type="Gene3D" id="4.10.240.10">
    <property type="entry name" value="Zn(2)-C6 fungal-type DNA-binding domain"/>
    <property type="match status" value="1"/>
</dbReference>
<evidence type="ECO:0000256" key="3">
    <source>
        <dbReference type="SAM" id="MobiDB-lite"/>
    </source>
</evidence>
<comment type="subcellular location">
    <subcellularLocation>
        <location evidence="1">Nucleus</location>
    </subcellularLocation>
</comment>
<feature type="compositionally biased region" description="Low complexity" evidence="3">
    <location>
        <begin position="136"/>
        <end position="148"/>
    </location>
</feature>
<dbReference type="PROSITE" id="PS50048">
    <property type="entry name" value="ZN2_CY6_FUNGAL_2"/>
    <property type="match status" value="1"/>
</dbReference>
<gene>
    <name evidence="6" type="ORF">CH35J_011398</name>
</gene>
<feature type="transmembrane region" description="Helical" evidence="4">
    <location>
        <begin position="97"/>
        <end position="117"/>
    </location>
</feature>
<organism evidence="6 7">
    <name type="scientific">Colletotrichum higginsianum</name>
    <dbReference type="NCBI Taxonomy" id="80884"/>
    <lineage>
        <taxon>Eukaryota</taxon>
        <taxon>Fungi</taxon>
        <taxon>Dikarya</taxon>
        <taxon>Ascomycota</taxon>
        <taxon>Pezizomycotina</taxon>
        <taxon>Sordariomycetes</taxon>
        <taxon>Hypocreomycetidae</taxon>
        <taxon>Glomerellales</taxon>
        <taxon>Glomerellaceae</taxon>
        <taxon>Colletotrichum</taxon>
        <taxon>Colletotrichum destructivum species complex</taxon>
    </lineage>
</organism>
<dbReference type="GO" id="GO:0000981">
    <property type="term" value="F:DNA-binding transcription factor activity, RNA polymerase II-specific"/>
    <property type="evidence" value="ECO:0007669"/>
    <property type="project" value="InterPro"/>
</dbReference>
<proteinExistence type="predicted"/>
<dbReference type="Proteomes" id="UP000305883">
    <property type="component" value="Unassembled WGS sequence"/>
</dbReference>
<accession>A0A4T0VGA9</accession>
<feature type="domain" description="Zn(2)-C6 fungal-type" evidence="5">
    <location>
        <begin position="6"/>
        <end position="38"/>
    </location>
</feature>
<dbReference type="Pfam" id="PF11951">
    <property type="entry name" value="Fungal_trans_2"/>
    <property type="match status" value="1"/>
</dbReference>
<feature type="region of interest" description="Disordered" evidence="3">
    <location>
        <begin position="64"/>
        <end position="87"/>
    </location>
</feature>
<evidence type="ECO:0000256" key="1">
    <source>
        <dbReference type="ARBA" id="ARBA00004123"/>
    </source>
</evidence>
<feature type="region of interest" description="Disordered" evidence="3">
    <location>
        <begin position="123"/>
        <end position="155"/>
    </location>
</feature>
<dbReference type="PANTHER" id="PTHR37534">
    <property type="entry name" value="TRANSCRIPTIONAL ACTIVATOR PROTEIN UGA3"/>
    <property type="match status" value="1"/>
</dbReference>
<evidence type="ECO:0000256" key="2">
    <source>
        <dbReference type="ARBA" id="ARBA00023242"/>
    </source>
</evidence>
<dbReference type="InterPro" id="IPR001138">
    <property type="entry name" value="Zn2Cys6_DnaBD"/>
</dbReference>
<keyword evidence="4" id="KW-0472">Membrane</keyword>
<keyword evidence="4" id="KW-0812">Transmembrane</keyword>
<dbReference type="OrthoDB" id="4137815at2759"/>
<dbReference type="GO" id="GO:0008270">
    <property type="term" value="F:zinc ion binding"/>
    <property type="evidence" value="ECO:0007669"/>
    <property type="project" value="InterPro"/>
</dbReference>
<evidence type="ECO:0000256" key="4">
    <source>
        <dbReference type="SAM" id="Phobius"/>
    </source>
</evidence>
<protein>
    <recommendedName>
        <fullName evidence="5">Zn(2)-C6 fungal-type domain-containing protein</fullName>
    </recommendedName>
</protein>
<dbReference type="EMBL" id="MWPZ01000010">
    <property type="protein sequence ID" value="TIC91160.1"/>
    <property type="molecule type" value="Genomic_DNA"/>
</dbReference>
<reference evidence="6 7" key="1">
    <citation type="journal article" date="2019" name="Genome Biol. Evol.">
        <title>Genomic Plasticity Mediated by Transposable Elements in the Plant Pathogenic Fungus Colletotrichum higginsianum.</title>
        <authorList>
            <person name="Tsushima A."/>
            <person name="Gan P."/>
            <person name="Kumakura N."/>
            <person name="Narusaka M."/>
            <person name="Takano Y."/>
            <person name="Narusaka Y."/>
            <person name="Shirasu K."/>
        </authorList>
    </citation>
    <scope>NUCLEOTIDE SEQUENCE [LARGE SCALE GENOMIC DNA]</scope>
    <source>
        <strain evidence="6 7">MAFF305635-RFP</strain>
    </source>
</reference>
<dbReference type="SMART" id="SM00066">
    <property type="entry name" value="GAL4"/>
    <property type="match status" value="1"/>
</dbReference>
<dbReference type="CDD" id="cd00067">
    <property type="entry name" value="GAL4"/>
    <property type="match status" value="1"/>
</dbReference>
<dbReference type="AlphaFoldDB" id="A0A4T0VGA9"/>
<comment type="caution">
    <text evidence="6">The sequence shown here is derived from an EMBL/GenBank/DDBJ whole genome shotgun (WGS) entry which is preliminary data.</text>
</comment>
<dbReference type="InterPro" id="IPR036864">
    <property type="entry name" value="Zn2-C6_fun-type_DNA-bd_sf"/>
</dbReference>
<evidence type="ECO:0000313" key="6">
    <source>
        <dbReference type="EMBL" id="TIC91160.1"/>
    </source>
</evidence>
<feature type="compositionally biased region" description="Acidic residues" evidence="3">
    <location>
        <begin position="69"/>
        <end position="87"/>
    </location>
</feature>
<dbReference type="GO" id="GO:0005634">
    <property type="term" value="C:nucleus"/>
    <property type="evidence" value="ECO:0007669"/>
    <property type="project" value="UniProtKB-SubCell"/>
</dbReference>
<keyword evidence="2" id="KW-0539">Nucleus</keyword>
<name>A0A4T0VGA9_9PEZI</name>
<sequence>MPVAKACAPCYYQKSKCTFTEGNPQCDRCMMNGRDCVFVRPVPRSAVKGRSKIAVRSKIMGSGISSAAADDDDDDDDDDDTDDDSYEYDNNINTIDIGININFNIIFIVIIIFILDFNNSPRPHEPRADPPDDGSSDSSTESASSPPSKILESLSPYGSTLSRLDTAERNSLSRLLHKSNFMQYFIGPSFVDSMQLDMTVHLFSMFDQGKDAYIAMYTAFAATMGLDTGQYDPEANLQRGAMAVEQLRSCPLPTLKREELLPWAGLGLGIVYFSNMALGTSAAPVRRYILSHVRHLLGTTQISTTRTHYILVYMTAVDINECLMQRELPVCGIAPPEGGHVDAYVGVCMPLLQHLYDLCRISYHLYHEVDVDEQTLALDALERDVEAWQPVIPPDFTSRFTTGEVIHMLAQSRIYKTAAMLFIHRLRHRFGEGDEMASAMSKSILSDLRMTLTVSKDTQRCVSFPYMLAAIEARDAAEKETALEAMSALTDAFNTRYKTGMAAFLNAVWDMRDANPGMSWLDMMPSLPPISVGV</sequence>
<keyword evidence="4" id="KW-1133">Transmembrane helix</keyword>
<evidence type="ECO:0000313" key="7">
    <source>
        <dbReference type="Proteomes" id="UP000305883"/>
    </source>
</evidence>
<dbReference type="PANTHER" id="PTHR37534:SF46">
    <property type="entry name" value="ZN(II)2CYS6 TRANSCRIPTION FACTOR (EUROFUNG)"/>
    <property type="match status" value="1"/>
</dbReference>
<dbReference type="SUPFAM" id="SSF57701">
    <property type="entry name" value="Zn2/Cys6 DNA-binding domain"/>
    <property type="match status" value="1"/>
</dbReference>